<name>A0ABS8TJQ7_DATST</name>
<evidence type="ECO:0000313" key="1">
    <source>
        <dbReference type="EMBL" id="MCD7471193.1"/>
    </source>
</evidence>
<dbReference type="Proteomes" id="UP000823775">
    <property type="component" value="Unassembled WGS sequence"/>
</dbReference>
<dbReference type="InterPro" id="IPR032675">
    <property type="entry name" value="LRR_dom_sf"/>
</dbReference>
<dbReference type="Gene3D" id="3.80.10.10">
    <property type="entry name" value="Ribonuclease Inhibitor"/>
    <property type="match status" value="1"/>
</dbReference>
<accession>A0ABS8TJQ7</accession>
<evidence type="ECO:0000313" key="2">
    <source>
        <dbReference type="Proteomes" id="UP000823775"/>
    </source>
</evidence>
<dbReference type="SUPFAM" id="SSF52058">
    <property type="entry name" value="L domain-like"/>
    <property type="match status" value="1"/>
</dbReference>
<protein>
    <submittedName>
        <fullName evidence="1">Uncharacterized protein</fullName>
    </submittedName>
</protein>
<keyword evidence="2" id="KW-1185">Reference proteome</keyword>
<comment type="caution">
    <text evidence="1">The sequence shown here is derived from an EMBL/GenBank/DDBJ whole genome shotgun (WGS) entry which is preliminary data.</text>
</comment>
<dbReference type="EMBL" id="JACEIK010001655">
    <property type="protein sequence ID" value="MCD7471193.1"/>
    <property type="molecule type" value="Genomic_DNA"/>
</dbReference>
<proteinExistence type="predicted"/>
<reference evidence="1 2" key="1">
    <citation type="journal article" date="2021" name="BMC Genomics">
        <title>Datura genome reveals duplications of psychoactive alkaloid biosynthetic genes and high mutation rate following tissue culture.</title>
        <authorList>
            <person name="Rajewski A."/>
            <person name="Carter-House D."/>
            <person name="Stajich J."/>
            <person name="Litt A."/>
        </authorList>
    </citation>
    <scope>NUCLEOTIDE SEQUENCE [LARGE SCALE GENOMIC DNA]</scope>
    <source>
        <strain evidence="1">AR-01</strain>
    </source>
</reference>
<organism evidence="1 2">
    <name type="scientific">Datura stramonium</name>
    <name type="common">Jimsonweed</name>
    <name type="synonym">Common thornapple</name>
    <dbReference type="NCBI Taxonomy" id="4076"/>
    <lineage>
        <taxon>Eukaryota</taxon>
        <taxon>Viridiplantae</taxon>
        <taxon>Streptophyta</taxon>
        <taxon>Embryophyta</taxon>
        <taxon>Tracheophyta</taxon>
        <taxon>Spermatophyta</taxon>
        <taxon>Magnoliopsida</taxon>
        <taxon>eudicotyledons</taxon>
        <taxon>Gunneridae</taxon>
        <taxon>Pentapetalae</taxon>
        <taxon>asterids</taxon>
        <taxon>lamiids</taxon>
        <taxon>Solanales</taxon>
        <taxon>Solanaceae</taxon>
        <taxon>Solanoideae</taxon>
        <taxon>Datureae</taxon>
        <taxon>Datura</taxon>
    </lineage>
</organism>
<gene>
    <name evidence="1" type="ORF">HAX54_011508</name>
</gene>
<sequence length="173" mass="19178">MKSLKVLDICHMDMPGLPTSLGFLKNLRAMHYSCLLEDVSVIGCGDLREIAPNVISGLVRLEELYMRNNFSFRWAVEEEGKERSNASVGAGVFPVLELLNLVDLTSLQEICHGPLPEGSFNDARSLFQRTTGDEVADDKKELSKLIKKKIEILQIKDLKACGSTNAQSILRGN</sequence>